<feature type="domain" description="SAM" evidence="16">
    <location>
        <begin position="1406"/>
        <end position="1474"/>
    </location>
</feature>
<name>A0A6P4YMC2_BRABE</name>
<dbReference type="Pfam" id="PF07647">
    <property type="entry name" value="SAM_2"/>
    <property type="match status" value="1"/>
</dbReference>
<dbReference type="InterPro" id="IPR013761">
    <property type="entry name" value="SAM/pointed_sf"/>
</dbReference>
<feature type="compositionally biased region" description="Basic and acidic residues" evidence="13">
    <location>
        <begin position="1326"/>
        <end position="1342"/>
    </location>
</feature>
<dbReference type="CDD" id="cd00057">
    <property type="entry name" value="FA58C"/>
    <property type="match status" value="1"/>
</dbReference>
<evidence type="ECO:0000256" key="5">
    <source>
        <dbReference type="ARBA" id="ARBA00022679"/>
    </source>
</evidence>
<feature type="transmembrane region" description="Helical" evidence="14">
    <location>
        <begin position="195"/>
        <end position="215"/>
    </location>
</feature>
<dbReference type="KEGG" id="bbel:109468914"/>
<dbReference type="Gene3D" id="3.90.550.10">
    <property type="entry name" value="Spore Coat Polysaccharide Biosynthesis Protein SpsA, Chain A"/>
    <property type="match status" value="1"/>
</dbReference>
<feature type="region of interest" description="Disordered" evidence="13">
    <location>
        <begin position="1320"/>
        <end position="1374"/>
    </location>
</feature>
<evidence type="ECO:0000313" key="18">
    <source>
        <dbReference type="RefSeq" id="XP_019622854.1"/>
    </source>
</evidence>
<dbReference type="OrthoDB" id="370884at2759"/>
<dbReference type="Gene3D" id="2.60.120.260">
    <property type="entry name" value="Galactose-binding domain-like"/>
    <property type="match status" value="1"/>
</dbReference>
<dbReference type="GO" id="GO:0006031">
    <property type="term" value="P:chitin biosynthetic process"/>
    <property type="evidence" value="ECO:0007669"/>
    <property type="project" value="TreeGrafter"/>
</dbReference>
<feature type="region of interest" description="Disordered" evidence="13">
    <location>
        <begin position="1705"/>
        <end position="1750"/>
    </location>
</feature>
<dbReference type="InterPro" id="IPR004835">
    <property type="entry name" value="Chitin_synth"/>
</dbReference>
<feature type="transmembrane region" description="Helical" evidence="14">
    <location>
        <begin position="1265"/>
        <end position="1285"/>
    </location>
</feature>
<dbReference type="PROSITE" id="PS50022">
    <property type="entry name" value="FA58C_3"/>
    <property type="match status" value="1"/>
</dbReference>
<evidence type="ECO:0000256" key="13">
    <source>
        <dbReference type="SAM" id="MobiDB-lite"/>
    </source>
</evidence>
<proteinExistence type="inferred from homology"/>
<keyword evidence="17" id="KW-1185">Reference proteome</keyword>
<dbReference type="FunFam" id="1.10.150.50:FF:000071">
    <property type="entry name" value="Caskin, isoform D"/>
    <property type="match status" value="1"/>
</dbReference>
<dbReference type="FunFam" id="3.90.550.10:FF:000139">
    <property type="entry name" value="Chitin synthase 8"/>
    <property type="match status" value="1"/>
</dbReference>
<dbReference type="Gene3D" id="1.10.150.50">
    <property type="entry name" value="Transcription Factor, Ets-1"/>
    <property type="match status" value="2"/>
</dbReference>
<dbReference type="FunFam" id="1.10.150.50:FF:000142">
    <property type="entry name" value="Uncharacterized protein"/>
    <property type="match status" value="1"/>
</dbReference>
<dbReference type="Pfam" id="PF03142">
    <property type="entry name" value="Chitin_synth_2"/>
    <property type="match status" value="1"/>
</dbReference>
<evidence type="ECO:0000256" key="7">
    <source>
        <dbReference type="ARBA" id="ARBA00022989"/>
    </source>
</evidence>
<dbReference type="PROSITE" id="PS01285">
    <property type="entry name" value="FA58C_1"/>
    <property type="match status" value="1"/>
</dbReference>
<dbReference type="InterPro" id="IPR008979">
    <property type="entry name" value="Galactose-bd-like_sf"/>
</dbReference>
<dbReference type="InterPro" id="IPR029044">
    <property type="entry name" value="Nucleotide-diphossugar_trans"/>
</dbReference>
<dbReference type="SUPFAM" id="SSF47769">
    <property type="entry name" value="SAM/Pointed domain"/>
    <property type="match status" value="2"/>
</dbReference>
<keyword evidence="10" id="KW-0325">Glycoprotein</keyword>
<comment type="subcellular location">
    <subcellularLocation>
        <location evidence="1">Cell membrane</location>
        <topology evidence="1">Multi-pass membrane protein</topology>
    </subcellularLocation>
</comment>
<dbReference type="FunFam" id="2.60.120.260:FF:000366">
    <property type="entry name" value="Uncharacterized protein"/>
    <property type="match status" value="1"/>
</dbReference>
<feature type="transmembrane region" description="Helical" evidence="14">
    <location>
        <begin position="1614"/>
        <end position="1636"/>
    </location>
</feature>
<evidence type="ECO:0000256" key="10">
    <source>
        <dbReference type="ARBA" id="ARBA00023180"/>
    </source>
</evidence>
<feature type="transmembrane region" description="Helical" evidence="14">
    <location>
        <begin position="419"/>
        <end position="441"/>
    </location>
</feature>
<organism evidence="17 18">
    <name type="scientific">Branchiostoma belcheri</name>
    <name type="common">Amphioxus</name>
    <dbReference type="NCBI Taxonomy" id="7741"/>
    <lineage>
        <taxon>Eukaryota</taxon>
        <taxon>Metazoa</taxon>
        <taxon>Chordata</taxon>
        <taxon>Cephalochordata</taxon>
        <taxon>Leptocardii</taxon>
        <taxon>Amphioxiformes</taxon>
        <taxon>Branchiostomatidae</taxon>
        <taxon>Branchiostoma</taxon>
    </lineage>
</organism>
<feature type="compositionally biased region" description="Polar residues" evidence="13">
    <location>
        <begin position="1738"/>
        <end position="1750"/>
    </location>
</feature>
<evidence type="ECO:0000256" key="9">
    <source>
        <dbReference type="ARBA" id="ARBA00023136"/>
    </source>
</evidence>
<sequence>MSTNERPLTNGQPGKRLSNISEERSTPTSTPPQTKRMAAGVSGPSVANGRVPSSPTPKAYAGSYEPSLTVNIRNIEADVVYGAVGDTHMCLKVLKLVLSLLIGILVLGCITVSRLSLIGITKTIRNKSSIWDETDFVNNCSGDFTNFTNSKKVKDMESTVVMVEYILMFPYGVSFFRSVWNGAFQASMPWPHVKAALLGVVLSFLEVFGLCLFTLRVMPSVAPSISLVLANGIFFVPIILQVVKHSIKLSKVRIRKHLGLFFYILASIILGLACGALVGAWCYYRTQLWEIPVSLLSLSVAWAPLLQEYQTGEGSDTDDTENAARSKKKSRAHDVAVEDPDGIFFGRQKSEVVVQTVDHLGSNVKQNARWKAGIINNFFKIVFVLLVPEALKMLGLVKICSPWAWTKLDLYATFTISNPAITSFIVNVCCSFGGYVLAWMACTIRMQFFGFALPLCIGTNVACLLLIQFLSTTWFVMRSPTIVMEREASLFWLPGYSGVFPEQWLLLSRKNRNTKSEDFVVQKRTRQNAHVYICTTMYHEAEHEMEQLLTSLRGVAESQVGERTFESHIFFDGGCKQGQPSQWALQLLSLMDHTLKDGNTKESIINQCTKYKTPYGLQLHWDLHYDNGETESGMSFNIHLKDNTLVKNKKRWSQVMYMSYILDYAVYFSPIGVESKAIEDTHMKATSVLGQDSFNGPHRARLHMKRDASGAGGWTAGEFDDDQYLQIDLGEDMVFTGVVTQGKAGTNEWVTKYRLLYSDDGELWQYYKDDSGQPVEFEGNRDADTPVRQLLDKPITTRFVSFNPVQWANRISMRVEVLGYSAADKDRDNFMLATDADVKFSPQSAKALLDIMTRDPNVGAVCARTHPLGSGPMVWYQMFDYAVGHWFQKVANSVLGTVLCCPGCFSVYRAKAVRDALPTYATKVTKAEEFLTKDMGEDRWFCTLLVEKGWRLEYTAVSEDSTYCPEEFDEFFNQRRRWIPSTIANQMELLRKWANGQMINDYISRLFILYQGFLLFSTMIGPSTVIMIIAAGLELVVGNIGGSIIPTVVILFLVFVAYALLCVYTTQETQLKWAKILTMLFTVVMVIVLIGQAREMVTSFQILDRRLHAESSVPAPNEDVKSCQECERTGECTPCKDLDCTSPLEWTPGNVTAWISDCITDLGTFDNISKHFGRYDGFQLSLATESELCDEFDGPNGDFDLERDCKIIFTQFQHRVQNAANAPTPSAPPTILQQLPLPISVIYFLGLAGLYVITALLHPSEFMTLIYGFVYLLSLPSGYILLIIYSVCNMTDRSWGDVVLPPEDGHINLAFEEDEDSEIFDDLDDDGAKEPRHVAGPSERRIGRQKSRGRGRKGSVSSSNWGSWGSRKSHSPSRPSIFSVALAASKGGKSFSRWRAGSLNRSSSQTFVKDVSDWLPYYWPPKLKKKYEKKFRENGFENTTFISGMSDKDLQAIGIKNDFHRDILMKEIKKLTEFELPGDVPDNCREWLYSIGLDQYIKNFENYGIYSKNDMASLRSMDITELLKDLKITKMAHINRISNAISRMRSPDESDRRISQVKSVISKDVKTRVMQQDDGRTREFKFWDTLRRECLDPDIALFSSDGDLRGKLVELRNMWLGVLLIVNVLWITIVVSLTYIPELRLWDANPLSLLSLLVFGLLQLIQFLAMLYHRLRTLLHYIARLPYPLKVRAIKNIGSSKAEIKIEEDKGPGVNDPMPSAGDLLTRRPTILGGDRRKGPTTFKTNPLFDNSEE</sequence>
<feature type="transmembrane region" description="Helical" evidence="14">
    <location>
        <begin position="96"/>
        <end position="117"/>
    </location>
</feature>
<feature type="transmembrane region" description="Helical" evidence="14">
    <location>
        <begin position="1007"/>
        <end position="1033"/>
    </location>
</feature>
<feature type="domain" description="SAM" evidence="16">
    <location>
        <begin position="1486"/>
        <end position="1547"/>
    </location>
</feature>
<accession>A0A6P4YMC2</accession>
<feature type="transmembrane region" description="Helical" evidence="14">
    <location>
        <begin position="1040"/>
        <end position="1061"/>
    </location>
</feature>
<dbReference type="GO" id="GO:0004100">
    <property type="term" value="F:chitin synthase activity"/>
    <property type="evidence" value="ECO:0007669"/>
    <property type="project" value="UniProtKB-EC"/>
</dbReference>
<evidence type="ECO:0000259" key="15">
    <source>
        <dbReference type="PROSITE" id="PS50022"/>
    </source>
</evidence>
<feature type="region of interest" description="Disordered" evidence="13">
    <location>
        <begin position="312"/>
        <end position="334"/>
    </location>
</feature>
<dbReference type="PANTHER" id="PTHR22914">
    <property type="entry name" value="CHITIN SYNTHASE"/>
    <property type="match status" value="1"/>
</dbReference>
<dbReference type="SUPFAM" id="SSF49785">
    <property type="entry name" value="Galactose-binding domain-like"/>
    <property type="match status" value="1"/>
</dbReference>
<keyword evidence="3" id="KW-1003">Cell membrane</keyword>
<evidence type="ECO:0000256" key="12">
    <source>
        <dbReference type="ARBA" id="ARBA00048014"/>
    </source>
</evidence>
<dbReference type="RefSeq" id="XP_019622854.1">
    <property type="nucleotide sequence ID" value="XM_019767295.1"/>
</dbReference>
<comment type="similarity">
    <text evidence="11">Belongs to the chitin synthase family. Class IV subfamily.</text>
</comment>
<dbReference type="EC" id="2.4.1.16" evidence="2"/>
<evidence type="ECO:0000313" key="17">
    <source>
        <dbReference type="Proteomes" id="UP000515135"/>
    </source>
</evidence>
<dbReference type="PANTHER" id="PTHR22914:SF41">
    <property type="entry name" value="CHITIN SYNTHASE 7"/>
    <property type="match status" value="1"/>
</dbReference>
<evidence type="ECO:0000259" key="16">
    <source>
        <dbReference type="PROSITE" id="PS50105"/>
    </source>
</evidence>
<evidence type="ECO:0000256" key="8">
    <source>
        <dbReference type="ARBA" id="ARBA00023054"/>
    </source>
</evidence>
<comment type="catalytic activity">
    <reaction evidence="12">
        <text>[(1-&gt;4)-N-acetyl-beta-D-glucosaminyl](n) + UDP-N-acetyl-alpha-D-glucosamine = [(1-&gt;4)-N-acetyl-beta-D-glucosaminyl](n+1) + UDP + H(+)</text>
        <dbReference type="Rhea" id="RHEA:16637"/>
        <dbReference type="Rhea" id="RHEA-COMP:9593"/>
        <dbReference type="Rhea" id="RHEA-COMP:9595"/>
        <dbReference type="ChEBI" id="CHEBI:15378"/>
        <dbReference type="ChEBI" id="CHEBI:17029"/>
        <dbReference type="ChEBI" id="CHEBI:57705"/>
        <dbReference type="ChEBI" id="CHEBI:58223"/>
        <dbReference type="EC" id="2.4.1.16"/>
    </reaction>
</comment>
<feature type="domain" description="F5/8 type C" evidence="15">
    <location>
        <begin position="666"/>
        <end position="820"/>
    </location>
</feature>
<evidence type="ECO:0000256" key="2">
    <source>
        <dbReference type="ARBA" id="ARBA00012543"/>
    </source>
</evidence>
<evidence type="ECO:0000256" key="6">
    <source>
        <dbReference type="ARBA" id="ARBA00022692"/>
    </source>
</evidence>
<protein>
    <recommendedName>
        <fullName evidence="2">chitin synthase</fullName>
        <ecNumber evidence="2">2.4.1.16</ecNumber>
    </recommendedName>
</protein>
<feature type="transmembrane region" description="Helical" evidence="14">
    <location>
        <begin position="378"/>
        <end position="399"/>
    </location>
</feature>
<keyword evidence="6 14" id="KW-0812">Transmembrane</keyword>
<evidence type="ECO:0000256" key="11">
    <source>
        <dbReference type="ARBA" id="ARBA00046329"/>
    </source>
</evidence>
<dbReference type="GeneID" id="109468914"/>
<feature type="region of interest" description="Disordered" evidence="13">
    <location>
        <begin position="1"/>
        <end position="60"/>
    </location>
</feature>
<feature type="transmembrane region" description="Helical" evidence="14">
    <location>
        <begin position="260"/>
        <end position="281"/>
    </location>
</feature>
<gene>
    <name evidence="18" type="primary">LOC109468914</name>
</gene>
<keyword evidence="5" id="KW-0808">Transferase</keyword>
<evidence type="ECO:0000256" key="4">
    <source>
        <dbReference type="ARBA" id="ARBA00022676"/>
    </source>
</evidence>
<feature type="compositionally biased region" description="Basic residues" evidence="13">
    <location>
        <begin position="1343"/>
        <end position="1353"/>
    </location>
</feature>
<dbReference type="Pfam" id="PF00536">
    <property type="entry name" value="SAM_1"/>
    <property type="match status" value="1"/>
</dbReference>
<feature type="compositionally biased region" description="Low complexity" evidence="13">
    <location>
        <begin position="1354"/>
        <end position="1366"/>
    </location>
</feature>
<dbReference type="GO" id="GO:0005886">
    <property type="term" value="C:plasma membrane"/>
    <property type="evidence" value="ECO:0007669"/>
    <property type="project" value="UniProtKB-SubCell"/>
</dbReference>
<dbReference type="SMART" id="SM00454">
    <property type="entry name" value="SAM"/>
    <property type="match status" value="2"/>
</dbReference>
<keyword evidence="9 14" id="KW-0472">Membrane</keyword>
<dbReference type="Pfam" id="PF00754">
    <property type="entry name" value="F5_F8_type_C"/>
    <property type="match status" value="1"/>
</dbReference>
<dbReference type="PROSITE" id="PS50105">
    <property type="entry name" value="SAM_DOMAIN"/>
    <property type="match status" value="2"/>
</dbReference>
<feature type="transmembrane region" description="Helical" evidence="14">
    <location>
        <begin position="221"/>
        <end position="240"/>
    </location>
</feature>
<dbReference type="SMART" id="SM00231">
    <property type="entry name" value="FA58C"/>
    <property type="match status" value="1"/>
</dbReference>
<dbReference type="InterPro" id="IPR001660">
    <property type="entry name" value="SAM"/>
</dbReference>
<feature type="compositionally biased region" description="Polar residues" evidence="13">
    <location>
        <begin position="1"/>
        <end position="12"/>
    </location>
</feature>
<keyword evidence="7 14" id="KW-1133">Transmembrane helix</keyword>
<feature type="transmembrane region" description="Helical" evidence="14">
    <location>
        <begin position="1648"/>
        <end position="1668"/>
    </location>
</feature>
<evidence type="ECO:0000256" key="1">
    <source>
        <dbReference type="ARBA" id="ARBA00004651"/>
    </source>
</evidence>
<keyword evidence="8" id="KW-0175">Coiled coil</keyword>
<feature type="transmembrane region" description="Helical" evidence="14">
    <location>
        <begin position="1073"/>
        <end position="1091"/>
    </location>
</feature>
<keyword evidence="4" id="KW-0328">Glycosyltransferase</keyword>
<reference evidence="18" key="1">
    <citation type="submission" date="2025-08" db="UniProtKB">
        <authorList>
            <consortium name="RefSeq"/>
        </authorList>
    </citation>
    <scope>IDENTIFICATION</scope>
    <source>
        <tissue evidence="18">Gonad</tissue>
    </source>
</reference>
<dbReference type="SUPFAM" id="SSF53448">
    <property type="entry name" value="Nucleotide-diphospho-sugar transferases"/>
    <property type="match status" value="1"/>
</dbReference>
<evidence type="ECO:0000256" key="14">
    <source>
        <dbReference type="SAM" id="Phobius"/>
    </source>
</evidence>
<feature type="transmembrane region" description="Helical" evidence="14">
    <location>
        <begin position="1241"/>
        <end position="1259"/>
    </location>
</feature>
<feature type="transmembrane region" description="Helical" evidence="14">
    <location>
        <begin position="448"/>
        <end position="470"/>
    </location>
</feature>
<dbReference type="InterPro" id="IPR000421">
    <property type="entry name" value="FA58C"/>
</dbReference>
<evidence type="ECO:0000256" key="3">
    <source>
        <dbReference type="ARBA" id="ARBA00022475"/>
    </source>
</evidence>
<dbReference type="Proteomes" id="UP000515135">
    <property type="component" value="Unplaced"/>
</dbReference>